<keyword evidence="10 13" id="KW-0862">Zinc</keyword>
<dbReference type="GO" id="GO:0006508">
    <property type="term" value="P:proteolysis"/>
    <property type="evidence" value="ECO:0007669"/>
    <property type="project" value="UniProtKB-KW"/>
</dbReference>
<evidence type="ECO:0000256" key="4">
    <source>
        <dbReference type="ARBA" id="ARBA00022723"/>
    </source>
</evidence>
<organism evidence="19 21">
    <name type="scientific">Schizosaccharomyces japonicus (strain yFS275 / FY16936)</name>
    <name type="common">Fission yeast</name>
    <dbReference type="NCBI Taxonomy" id="402676"/>
    <lineage>
        <taxon>Eukaryota</taxon>
        <taxon>Fungi</taxon>
        <taxon>Dikarya</taxon>
        <taxon>Ascomycota</taxon>
        <taxon>Taphrinomycotina</taxon>
        <taxon>Schizosaccharomycetes</taxon>
        <taxon>Schizosaccharomycetales</taxon>
        <taxon>Schizosaccharomycetaceae</taxon>
        <taxon>Schizosaccharomyces</taxon>
    </lineage>
</organism>
<dbReference type="PROSITE" id="PS50235">
    <property type="entry name" value="USP_3"/>
    <property type="match status" value="1"/>
</dbReference>
<dbReference type="Pfam" id="PF17807">
    <property type="entry name" value="zf-UBP_var"/>
    <property type="match status" value="1"/>
</dbReference>
<dbReference type="Gene3D" id="3.30.40.10">
    <property type="entry name" value="Zinc/RING finger domain, C3HC4 (zinc finger)"/>
    <property type="match status" value="2"/>
</dbReference>
<dbReference type="GeneID" id="7050684"/>
<evidence type="ECO:0000256" key="6">
    <source>
        <dbReference type="ARBA" id="ARBA00022771"/>
    </source>
</evidence>
<evidence type="ECO:0000259" key="16">
    <source>
        <dbReference type="PROSITE" id="PS50030"/>
    </source>
</evidence>
<dbReference type="InterPro" id="IPR016652">
    <property type="entry name" value="Ubiquitinyl_hydrolase"/>
</dbReference>
<feature type="binding site" evidence="12">
    <location>
        <begin position="193"/>
        <end position="196"/>
    </location>
    <ligand>
        <name>substrate</name>
    </ligand>
</feature>
<feature type="domain" description="UBP-type" evidence="18">
    <location>
        <begin position="1"/>
        <end position="106"/>
    </location>
</feature>
<evidence type="ECO:0000313" key="21">
    <source>
        <dbReference type="Proteomes" id="UP000001744"/>
    </source>
</evidence>
<feature type="binding site" evidence="13">
    <location>
        <position position="174"/>
    </location>
    <ligand>
        <name>Zn(2+)</name>
        <dbReference type="ChEBI" id="CHEBI:29105"/>
    </ligand>
</feature>
<feature type="binding site" evidence="12">
    <location>
        <position position="232"/>
    </location>
    <ligand>
        <name>substrate</name>
    </ligand>
</feature>
<dbReference type="InterPro" id="IPR038765">
    <property type="entry name" value="Papain-like_cys_pep_sf"/>
</dbReference>
<accession>B6JW74</accession>
<evidence type="ECO:0000256" key="14">
    <source>
        <dbReference type="PROSITE-ProRule" id="PRU00502"/>
    </source>
</evidence>
<dbReference type="InterPro" id="IPR013083">
    <property type="entry name" value="Znf_RING/FYVE/PHD"/>
</dbReference>
<dbReference type="PANTHER" id="PTHR24006:SF664">
    <property type="entry name" value="UBIQUITIN CARBOXYL-TERMINAL HYDROLASE"/>
    <property type="match status" value="1"/>
</dbReference>
<evidence type="ECO:0000256" key="3">
    <source>
        <dbReference type="ARBA" id="ARBA00022670"/>
    </source>
</evidence>
<dbReference type="OrthoDB" id="361536at2759"/>
<dbReference type="PIRSF" id="PIRSF016308">
    <property type="entry name" value="UBP"/>
    <property type="match status" value="1"/>
</dbReference>
<dbReference type="STRING" id="402676.B6JW74"/>
<keyword evidence="21" id="KW-1185">Reference proteome</keyword>
<dbReference type="GO" id="GO:0008270">
    <property type="term" value="F:zinc ion binding"/>
    <property type="evidence" value="ECO:0007669"/>
    <property type="project" value="UniProtKB-KW"/>
</dbReference>
<dbReference type="EC" id="3.4.19.12" evidence="15"/>
<dbReference type="Pfam" id="PF00443">
    <property type="entry name" value="UCH"/>
    <property type="match status" value="1"/>
</dbReference>
<dbReference type="HOGENOM" id="CLU_009884_1_0_1"/>
<evidence type="ECO:0000256" key="13">
    <source>
        <dbReference type="PIRSR" id="PIRSR016308-3"/>
    </source>
</evidence>
<dbReference type="AlphaFoldDB" id="B6JW74"/>
<dbReference type="FunFam" id="1.10.8.10:FF:000086">
    <property type="entry name" value="Ubiquitin carboxyl-terminal hydrolase"/>
    <property type="match status" value="1"/>
</dbReference>
<dbReference type="InterPro" id="IPR018200">
    <property type="entry name" value="USP_CS"/>
</dbReference>
<dbReference type="Proteomes" id="UP000001744">
    <property type="component" value="Unassembled WGS sequence"/>
</dbReference>
<dbReference type="CDD" id="cd14385">
    <property type="entry name" value="UBA1_spUBP14_like"/>
    <property type="match status" value="1"/>
</dbReference>
<comment type="similarity">
    <text evidence="2 15">Belongs to the peptidase C19 family.</text>
</comment>
<dbReference type="PANTHER" id="PTHR24006">
    <property type="entry name" value="UBIQUITIN CARBOXYL-TERMINAL HYDROLASE"/>
    <property type="match status" value="1"/>
</dbReference>
<feature type="binding site" evidence="13">
    <location>
        <position position="204"/>
    </location>
    <ligand>
        <name>Zn(2+)</name>
        <dbReference type="ChEBI" id="CHEBI:29105"/>
    </ligand>
</feature>
<evidence type="ECO:0000256" key="8">
    <source>
        <dbReference type="ARBA" id="ARBA00022801"/>
    </source>
</evidence>
<protein>
    <recommendedName>
        <fullName evidence="15">Ubiquitin carboxyl-terminal hydrolase</fullName>
        <ecNumber evidence="15">3.4.19.12</ecNumber>
    </recommendedName>
</protein>
<dbReference type="SMART" id="SM00165">
    <property type="entry name" value="UBA"/>
    <property type="match status" value="2"/>
</dbReference>
<evidence type="ECO:0000256" key="7">
    <source>
        <dbReference type="ARBA" id="ARBA00022786"/>
    </source>
</evidence>
<dbReference type="Pfam" id="PF00627">
    <property type="entry name" value="UBA"/>
    <property type="match status" value="2"/>
</dbReference>
<evidence type="ECO:0000256" key="2">
    <source>
        <dbReference type="ARBA" id="ARBA00009085"/>
    </source>
</evidence>
<dbReference type="SUPFAM" id="SSF57850">
    <property type="entry name" value="RING/U-box"/>
    <property type="match status" value="2"/>
</dbReference>
<dbReference type="CDD" id="cd14297">
    <property type="entry name" value="UBA2_spUBP14_like"/>
    <property type="match status" value="1"/>
</dbReference>
<comment type="catalytic activity">
    <reaction evidence="1 15">
        <text>Thiol-dependent hydrolysis of ester, thioester, amide, peptide and isopeptide bonds formed by the C-terminal Gly of ubiquitin (a 76-residue protein attached to proteins as an intracellular targeting signal).</text>
        <dbReference type="EC" id="3.4.19.12"/>
    </reaction>
</comment>
<dbReference type="GO" id="GO:0004843">
    <property type="term" value="F:cysteine-type deubiquitinase activity"/>
    <property type="evidence" value="ECO:0000318"/>
    <property type="project" value="GO_Central"/>
</dbReference>
<feature type="domain" description="USP" evidence="17">
    <location>
        <begin position="297"/>
        <end position="761"/>
    </location>
</feature>
<dbReference type="EMBL" id="KE651166">
    <property type="protein sequence ID" value="EEB05625.1"/>
    <property type="molecule type" value="Genomic_DNA"/>
</dbReference>
<evidence type="ECO:0000313" key="20">
    <source>
        <dbReference type="JaponicusDB" id="SJAG_00644"/>
    </source>
</evidence>
<dbReference type="JaponicusDB" id="SJAG_00644">
    <property type="gene designation" value="ubp14"/>
</dbReference>
<dbReference type="OMA" id="FVPCEHT"/>
<dbReference type="FunFam" id="3.30.40.10:FF:000396">
    <property type="entry name" value="Ubiquitin carboxyl-terminal hydrolase"/>
    <property type="match status" value="1"/>
</dbReference>
<dbReference type="InterPro" id="IPR001607">
    <property type="entry name" value="Znf_UBP"/>
</dbReference>
<dbReference type="Gene3D" id="3.90.70.10">
    <property type="entry name" value="Cysteine proteinases"/>
    <property type="match status" value="1"/>
</dbReference>
<dbReference type="SUPFAM" id="SSF54001">
    <property type="entry name" value="Cysteine proteinases"/>
    <property type="match status" value="1"/>
</dbReference>
<feature type="domain" description="UBP-type" evidence="18">
    <location>
        <begin position="149"/>
        <end position="256"/>
    </location>
</feature>
<dbReference type="InterPro" id="IPR041432">
    <property type="entry name" value="UBP13_Znf-UBP_var"/>
</dbReference>
<dbReference type="InterPro" id="IPR009060">
    <property type="entry name" value="UBA-like_sf"/>
</dbReference>
<dbReference type="InterPro" id="IPR028889">
    <property type="entry name" value="USP"/>
</dbReference>
<reference evidence="19 21" key="1">
    <citation type="journal article" date="2011" name="Science">
        <title>Comparative functional genomics of the fission yeasts.</title>
        <authorList>
            <person name="Rhind N."/>
            <person name="Chen Z."/>
            <person name="Yassour M."/>
            <person name="Thompson D.A."/>
            <person name="Haas B.J."/>
            <person name="Habib N."/>
            <person name="Wapinski I."/>
            <person name="Roy S."/>
            <person name="Lin M.F."/>
            <person name="Heiman D.I."/>
            <person name="Young S.K."/>
            <person name="Furuya K."/>
            <person name="Guo Y."/>
            <person name="Pidoux A."/>
            <person name="Chen H.M."/>
            <person name="Robbertse B."/>
            <person name="Goldberg J.M."/>
            <person name="Aoki K."/>
            <person name="Bayne E.H."/>
            <person name="Berlin A.M."/>
            <person name="Desjardins C.A."/>
            <person name="Dobbs E."/>
            <person name="Dukaj L."/>
            <person name="Fan L."/>
            <person name="FitzGerald M.G."/>
            <person name="French C."/>
            <person name="Gujja S."/>
            <person name="Hansen K."/>
            <person name="Keifenheim D."/>
            <person name="Levin J.Z."/>
            <person name="Mosher R.A."/>
            <person name="Mueller C.A."/>
            <person name="Pfiffner J."/>
            <person name="Priest M."/>
            <person name="Russ C."/>
            <person name="Smialowska A."/>
            <person name="Swoboda P."/>
            <person name="Sykes S.M."/>
            <person name="Vaughn M."/>
            <person name="Vengrova S."/>
            <person name="Yoder R."/>
            <person name="Zeng Q."/>
            <person name="Allshire R."/>
            <person name="Baulcombe D."/>
            <person name="Birren B.W."/>
            <person name="Brown W."/>
            <person name="Ekwall K."/>
            <person name="Kellis M."/>
            <person name="Leatherwood J."/>
            <person name="Levin H."/>
            <person name="Margalit H."/>
            <person name="Martienssen R."/>
            <person name="Nieduszynski C.A."/>
            <person name="Spatafora J.W."/>
            <person name="Friedman N."/>
            <person name="Dalgaard J.Z."/>
            <person name="Baumann P."/>
            <person name="Niki H."/>
            <person name="Regev A."/>
            <person name="Nusbaum C."/>
        </authorList>
    </citation>
    <scope>NUCLEOTIDE SEQUENCE [LARGE SCALE GENOMIC DNA]</scope>
    <source>
        <strain evidence="21">yFS275 / FY16936</strain>
    </source>
</reference>
<dbReference type="CDD" id="cd02658">
    <property type="entry name" value="Peptidase_C19B"/>
    <property type="match status" value="1"/>
</dbReference>
<evidence type="ECO:0000256" key="1">
    <source>
        <dbReference type="ARBA" id="ARBA00000707"/>
    </source>
</evidence>
<sequence>MTCPHFTEEYAHCPPTGTVIYQEECVRCFISTDSSSGIDLCLCCFESGCTKNDLSHNVSHFDLTKHPIYLNIRRTPKDQEEPPQKLTKLEIKEENEADKFQFYYNAHCIVCDVAIDQENEKVKAIVDALKKSPSASQMSQVKSWENEIVPCEHVLTLQQTPAYTVSVNGSCTQCELSENLWLCLNCGKLSCGRKQFGGGGGNGHAVEHFQSTNHGVAVKLHSLSASSQPDVYCYICDEERDDPEIKNHLSTFGLNLDSMSKTEKSLAEMQLAQNLNFDFGSMEEEEGAKKLFGPCLTGLRNLGNSCYLSSVVQALFSIDVFRNHYLQVFQTHNAKCSSATTCLVCQLGKLADGLCSGKFSRPSHFVMASEDPSKIPFQDGLRPFMLKDIVGKGHEEFSTGRQQDAYEFLLYLLKKVKTAKDESGLDMSSMVSFTTEQRLQCLGCNRARYSKIETESLALPIVKRNNGESFFEDCLRSFVSQDQMEYTCESCHSKAGAVTQTRFVSFPKVLAVQLNRFDIVNWELKKVNTAVQLGGDAIYDLSDFLVGPRQEGEELLPEESKSQVEWNELAMEQLTAMGFSVNRCQHALLATGNSDAESAMNWLFEHLEDPSIDEPVDLSKISEPSSTEVSSDHVSSLCDMGFTVKAAKHALKETQNNVERAVDWLFSHTDDLAAIENATEGATDQNSINVFASTTVPALYKLKAIVCHKGGSVHAGHYVAFIRELVDGQDVWALFNDEKVLQVSSLKETESTSYVYILERLDA</sequence>
<dbReference type="SUPFAM" id="SSF46934">
    <property type="entry name" value="UBA-like"/>
    <property type="match status" value="1"/>
</dbReference>
<proteinExistence type="inferred from homology"/>
<keyword evidence="5" id="KW-0677">Repeat</keyword>
<dbReference type="InterPro" id="IPR001394">
    <property type="entry name" value="Peptidase_C19_UCH"/>
</dbReference>
<dbReference type="PROSITE" id="PS50271">
    <property type="entry name" value="ZF_UBP"/>
    <property type="match status" value="2"/>
</dbReference>
<dbReference type="PROSITE" id="PS00972">
    <property type="entry name" value="USP_1"/>
    <property type="match status" value="1"/>
</dbReference>
<dbReference type="GO" id="GO:0005634">
    <property type="term" value="C:nucleus"/>
    <property type="evidence" value="ECO:0000318"/>
    <property type="project" value="GO_Central"/>
</dbReference>
<feature type="binding site" evidence="12">
    <location>
        <position position="237"/>
    </location>
    <ligand>
        <name>substrate</name>
    </ligand>
</feature>
<dbReference type="Gene3D" id="1.10.8.10">
    <property type="entry name" value="DNA helicase RuvA subunit, C-terminal domain"/>
    <property type="match status" value="2"/>
</dbReference>
<keyword evidence="3 15" id="KW-0645">Protease</keyword>
<feature type="active site" description="Nucleophile" evidence="11">
    <location>
        <position position="306"/>
    </location>
</feature>
<feature type="domain" description="UBA" evidence="16">
    <location>
        <begin position="565"/>
        <end position="606"/>
    </location>
</feature>
<dbReference type="Pfam" id="PF02148">
    <property type="entry name" value="zf-UBP"/>
    <property type="match status" value="1"/>
</dbReference>
<dbReference type="SMART" id="SM00290">
    <property type="entry name" value="ZnF_UBP"/>
    <property type="match status" value="2"/>
</dbReference>
<dbReference type="MEROPS" id="C19.A65"/>
<evidence type="ECO:0000256" key="10">
    <source>
        <dbReference type="ARBA" id="ARBA00022833"/>
    </source>
</evidence>
<evidence type="ECO:0000259" key="18">
    <source>
        <dbReference type="PROSITE" id="PS50271"/>
    </source>
</evidence>
<feature type="active site" description="Proton acceptor" evidence="11">
    <location>
        <position position="717"/>
    </location>
</feature>
<evidence type="ECO:0000313" key="19">
    <source>
        <dbReference type="EMBL" id="EEB05625.1"/>
    </source>
</evidence>
<dbReference type="PROSITE" id="PS50030">
    <property type="entry name" value="UBA"/>
    <property type="match status" value="2"/>
</dbReference>
<feature type="binding site" evidence="12">
    <location>
        <position position="181"/>
    </location>
    <ligand>
        <name>substrate</name>
    </ligand>
</feature>
<name>B6JW74_SCHJY</name>
<dbReference type="FunFam" id="1.10.8.10:FF:000103">
    <property type="entry name" value="Ubiquitin carboxyl-terminal hydrolase"/>
    <property type="match status" value="1"/>
</dbReference>
<gene>
    <name evidence="20" type="primary">ubp14</name>
    <name evidence="19" type="ORF">SJAG_00644</name>
</gene>
<dbReference type="GO" id="GO:0031647">
    <property type="term" value="P:regulation of protein stability"/>
    <property type="evidence" value="ECO:0000318"/>
    <property type="project" value="GO_Central"/>
</dbReference>
<dbReference type="eggNOG" id="KOG0944">
    <property type="taxonomic scope" value="Eukaryota"/>
</dbReference>
<evidence type="ECO:0000256" key="5">
    <source>
        <dbReference type="ARBA" id="ARBA00022737"/>
    </source>
</evidence>
<dbReference type="VEuPathDB" id="FungiDB:SJAG_00644"/>
<feature type="binding site" evidence="12">
    <location>
        <position position="234"/>
    </location>
    <ligand>
        <name>substrate</name>
    </ligand>
</feature>
<dbReference type="GO" id="GO:0016579">
    <property type="term" value="P:protein deubiquitination"/>
    <property type="evidence" value="ECO:0007669"/>
    <property type="project" value="InterPro"/>
</dbReference>
<keyword evidence="4 13" id="KW-0479">Metal-binding</keyword>
<evidence type="ECO:0000259" key="17">
    <source>
        <dbReference type="PROSITE" id="PS50235"/>
    </source>
</evidence>
<dbReference type="PROSITE" id="PS00973">
    <property type="entry name" value="USP_2"/>
    <property type="match status" value="1"/>
</dbReference>
<dbReference type="InterPro" id="IPR050164">
    <property type="entry name" value="Peptidase_C19"/>
</dbReference>
<keyword evidence="9 15" id="KW-0788">Thiol protease</keyword>
<keyword evidence="6 14" id="KW-0863">Zinc-finger</keyword>
<keyword evidence="7 15" id="KW-0833">Ubl conjugation pathway</keyword>
<dbReference type="RefSeq" id="XP_002171918.1">
    <property type="nucleotide sequence ID" value="XM_002171882.2"/>
</dbReference>
<evidence type="ECO:0000256" key="11">
    <source>
        <dbReference type="PIRSR" id="PIRSR016308-1"/>
    </source>
</evidence>
<feature type="binding site" evidence="13">
    <location>
        <position position="171"/>
    </location>
    <ligand>
        <name>Zn(2+)</name>
        <dbReference type="ChEBI" id="CHEBI:29105"/>
    </ligand>
</feature>
<feature type="domain" description="UBA" evidence="16">
    <location>
        <begin position="628"/>
        <end position="668"/>
    </location>
</feature>
<evidence type="ECO:0000256" key="15">
    <source>
        <dbReference type="RuleBase" id="RU366025"/>
    </source>
</evidence>
<feature type="binding site" evidence="13">
    <location>
        <position position="191"/>
    </location>
    <ligand>
        <name>Zn(2+)</name>
        <dbReference type="ChEBI" id="CHEBI:29105"/>
    </ligand>
</feature>
<evidence type="ECO:0000256" key="9">
    <source>
        <dbReference type="ARBA" id="ARBA00022807"/>
    </source>
</evidence>
<evidence type="ECO:0000256" key="12">
    <source>
        <dbReference type="PIRSR" id="PIRSR016308-2"/>
    </source>
</evidence>
<dbReference type="GO" id="GO:0005829">
    <property type="term" value="C:cytosol"/>
    <property type="evidence" value="ECO:0000318"/>
    <property type="project" value="GO_Central"/>
</dbReference>
<keyword evidence="8 15" id="KW-0378">Hydrolase</keyword>
<dbReference type="InterPro" id="IPR015940">
    <property type="entry name" value="UBA"/>
</dbReference>